<dbReference type="Pfam" id="PF03725">
    <property type="entry name" value="RNase_PH_C"/>
    <property type="match status" value="1"/>
</dbReference>
<dbReference type="SUPFAM" id="SSF54211">
    <property type="entry name" value="Ribosomal protein S5 domain 2-like"/>
    <property type="match status" value="1"/>
</dbReference>
<gene>
    <name evidence="15" type="primary">LOC115890458</name>
</gene>
<dbReference type="InterPro" id="IPR001247">
    <property type="entry name" value="ExoRNase_PH_dom1"/>
</dbReference>
<dbReference type="PANTHER" id="PTHR11097">
    <property type="entry name" value="EXOSOME COMPLEX EXONUCLEASE RIBOSOMAL RNA PROCESSING PROTEIN"/>
    <property type="match status" value="1"/>
</dbReference>
<organism evidence="14 15">
    <name type="scientific">Sitophilus oryzae</name>
    <name type="common">Rice weevil</name>
    <name type="synonym">Curculio oryzae</name>
    <dbReference type="NCBI Taxonomy" id="7048"/>
    <lineage>
        <taxon>Eukaryota</taxon>
        <taxon>Metazoa</taxon>
        <taxon>Ecdysozoa</taxon>
        <taxon>Arthropoda</taxon>
        <taxon>Hexapoda</taxon>
        <taxon>Insecta</taxon>
        <taxon>Pterygota</taxon>
        <taxon>Neoptera</taxon>
        <taxon>Endopterygota</taxon>
        <taxon>Coleoptera</taxon>
        <taxon>Polyphaga</taxon>
        <taxon>Cucujiformia</taxon>
        <taxon>Curculionidae</taxon>
        <taxon>Dryophthorinae</taxon>
        <taxon>Sitophilus</taxon>
    </lineage>
</organism>
<name>A0A6J2YR57_SITOR</name>
<evidence type="ECO:0000256" key="3">
    <source>
        <dbReference type="ARBA" id="ARBA00006678"/>
    </source>
</evidence>
<dbReference type="FunCoup" id="A0A6J2YR57">
    <property type="interactions" value="1541"/>
</dbReference>
<dbReference type="InParanoid" id="A0A6J2YR57"/>
<sequence>MSSIRKTIITNCEKNFLIKNLSEWTRLDGRAFNEFRNVEIEFGKDWGCCKVSLGKTMVISQVSCELQQPKSSRPNEGVLNINLELNPMAEPSFEAGRQSDLSSQLNRLLEKCIKDSKAVDLESLCVKVNEKAWAFRVDINVLNHEGNILDCASIAALSSLAHFRRPDVTCDGEEYKIHNVKQRDPIPTVIHHYPVCITYAIVKEGEYILADPTLLEEGVAEAFLTIGLNAYKELCGLHLGGNAHLTTKAILETSNKAAKRAVDLVQLIKEAVEIDTNERLTMKSLGFHNTLDKQISDVHVDELGKYLDHWTMDKIKRNPKKNQKVTTPMEETESTEEESEEDKSMDVSQEKVESITNLGDGTAKLDISTAQHEWITIESDEESEKEDDVIIVEPKVETLSIDSNSEEEQVLVLNPVQRSAAKKKKKKKKKNIIS</sequence>
<proteinExistence type="inferred from homology"/>
<feature type="compositionally biased region" description="Acidic residues" evidence="11">
    <location>
        <begin position="330"/>
        <end position="341"/>
    </location>
</feature>
<evidence type="ECO:0000256" key="9">
    <source>
        <dbReference type="ARBA" id="ARBA00023242"/>
    </source>
</evidence>
<dbReference type="InterPro" id="IPR015847">
    <property type="entry name" value="ExoRNase_PH_dom2"/>
</dbReference>
<evidence type="ECO:0000256" key="11">
    <source>
        <dbReference type="SAM" id="MobiDB-lite"/>
    </source>
</evidence>
<dbReference type="GO" id="GO:0005730">
    <property type="term" value="C:nucleolus"/>
    <property type="evidence" value="ECO:0007669"/>
    <property type="project" value="UniProtKB-SubCell"/>
</dbReference>
<dbReference type="AlphaFoldDB" id="A0A6J2YR57"/>
<evidence type="ECO:0000313" key="14">
    <source>
        <dbReference type="Proteomes" id="UP000504635"/>
    </source>
</evidence>
<dbReference type="OrthoDB" id="10264038at2759"/>
<dbReference type="GO" id="GO:0034476">
    <property type="term" value="P:U5 snRNA 3'-end processing"/>
    <property type="evidence" value="ECO:0007669"/>
    <property type="project" value="TreeGrafter"/>
</dbReference>
<dbReference type="InterPro" id="IPR050590">
    <property type="entry name" value="Exosome_comp_Rrp42_subfam"/>
</dbReference>
<keyword evidence="6" id="KW-0698">rRNA processing</keyword>
<dbReference type="GO" id="GO:0071035">
    <property type="term" value="P:nuclear polyadenylation-dependent rRNA catabolic process"/>
    <property type="evidence" value="ECO:0007669"/>
    <property type="project" value="TreeGrafter"/>
</dbReference>
<dbReference type="GO" id="GO:0000177">
    <property type="term" value="C:cytoplasmic exosome (RNase complex)"/>
    <property type="evidence" value="ECO:0007669"/>
    <property type="project" value="TreeGrafter"/>
</dbReference>
<evidence type="ECO:0000256" key="1">
    <source>
        <dbReference type="ARBA" id="ARBA00004496"/>
    </source>
</evidence>
<keyword evidence="8" id="KW-0694">RNA-binding</keyword>
<reference evidence="15" key="1">
    <citation type="submission" date="2025-08" db="UniProtKB">
        <authorList>
            <consortium name="RefSeq"/>
        </authorList>
    </citation>
    <scope>IDENTIFICATION</scope>
    <source>
        <tissue evidence="15">Gonads</tissue>
    </source>
</reference>
<dbReference type="GeneID" id="115890458"/>
<dbReference type="InterPro" id="IPR020568">
    <property type="entry name" value="Ribosomal_Su5_D2-typ_SF"/>
</dbReference>
<dbReference type="GO" id="GO:0016075">
    <property type="term" value="P:rRNA catabolic process"/>
    <property type="evidence" value="ECO:0007669"/>
    <property type="project" value="TreeGrafter"/>
</dbReference>
<dbReference type="GO" id="GO:0000467">
    <property type="term" value="P:exonucleolytic trimming to generate mature 3'-end of 5.8S rRNA from tricistronic rRNA transcript (SSU-rRNA, 5.8S rRNA, LSU-rRNA)"/>
    <property type="evidence" value="ECO:0007669"/>
    <property type="project" value="TreeGrafter"/>
</dbReference>
<dbReference type="KEGG" id="soy:115890458"/>
<keyword evidence="14" id="KW-1185">Reference proteome</keyword>
<dbReference type="CDD" id="cd11368">
    <property type="entry name" value="RNase_PH_RRP45"/>
    <property type="match status" value="1"/>
</dbReference>
<evidence type="ECO:0000256" key="5">
    <source>
        <dbReference type="ARBA" id="ARBA00022490"/>
    </source>
</evidence>
<dbReference type="Proteomes" id="UP000504635">
    <property type="component" value="Unplaced"/>
</dbReference>
<dbReference type="GO" id="GO:0034473">
    <property type="term" value="P:U1 snRNA 3'-end processing"/>
    <property type="evidence" value="ECO:0007669"/>
    <property type="project" value="TreeGrafter"/>
</dbReference>
<evidence type="ECO:0000313" key="15">
    <source>
        <dbReference type="RefSeq" id="XP_030766558.1"/>
    </source>
</evidence>
<dbReference type="InterPro" id="IPR027408">
    <property type="entry name" value="PNPase/RNase_PH_dom_sf"/>
</dbReference>
<dbReference type="GO" id="GO:0071028">
    <property type="term" value="P:nuclear mRNA surveillance"/>
    <property type="evidence" value="ECO:0007669"/>
    <property type="project" value="TreeGrafter"/>
</dbReference>
<evidence type="ECO:0000256" key="8">
    <source>
        <dbReference type="ARBA" id="ARBA00022884"/>
    </source>
</evidence>
<evidence type="ECO:0000256" key="10">
    <source>
        <dbReference type="ARBA" id="ARBA00032660"/>
    </source>
</evidence>
<dbReference type="Pfam" id="PF01138">
    <property type="entry name" value="RNase_PH"/>
    <property type="match status" value="1"/>
</dbReference>
<keyword evidence="5" id="KW-0963">Cytoplasm</keyword>
<dbReference type="InterPro" id="IPR033100">
    <property type="entry name" value="Rrp45"/>
</dbReference>
<dbReference type="RefSeq" id="XP_030766558.1">
    <property type="nucleotide sequence ID" value="XM_030910698.1"/>
</dbReference>
<evidence type="ECO:0000256" key="6">
    <source>
        <dbReference type="ARBA" id="ARBA00022552"/>
    </source>
</evidence>
<evidence type="ECO:0000259" key="13">
    <source>
        <dbReference type="Pfam" id="PF03725"/>
    </source>
</evidence>
<feature type="region of interest" description="Disordered" evidence="11">
    <location>
        <begin position="319"/>
        <end position="347"/>
    </location>
</feature>
<dbReference type="SUPFAM" id="SSF55666">
    <property type="entry name" value="Ribonuclease PH domain 2-like"/>
    <property type="match status" value="1"/>
</dbReference>
<dbReference type="GO" id="GO:0034475">
    <property type="term" value="P:U4 snRNA 3'-end processing"/>
    <property type="evidence" value="ECO:0007669"/>
    <property type="project" value="TreeGrafter"/>
</dbReference>
<protein>
    <recommendedName>
        <fullName evidence="4">Exosome complex component RRP45</fullName>
    </recommendedName>
    <alternativeName>
        <fullName evidence="10">Exosome component 9</fullName>
    </alternativeName>
</protein>
<dbReference type="CTD" id="32665"/>
<comment type="similarity">
    <text evidence="3">Belongs to the RNase PH family.</text>
</comment>
<evidence type="ECO:0000256" key="2">
    <source>
        <dbReference type="ARBA" id="ARBA00004604"/>
    </source>
</evidence>
<dbReference type="PANTHER" id="PTHR11097:SF14">
    <property type="entry name" value="EXOSOME COMPLEX COMPONENT RRP45"/>
    <property type="match status" value="1"/>
</dbReference>
<dbReference type="FunFam" id="3.30.230.70:FF:000005">
    <property type="entry name" value="Exosome complex component RRP45"/>
    <property type="match status" value="1"/>
</dbReference>
<dbReference type="GO" id="GO:0071038">
    <property type="term" value="P:TRAMP-dependent tRNA surveillance pathway"/>
    <property type="evidence" value="ECO:0007669"/>
    <property type="project" value="TreeGrafter"/>
</dbReference>
<comment type="subcellular location">
    <subcellularLocation>
        <location evidence="1">Cytoplasm</location>
    </subcellularLocation>
    <subcellularLocation>
        <location evidence="2">Nucleus</location>
        <location evidence="2">Nucleolus</location>
    </subcellularLocation>
</comment>
<keyword evidence="7" id="KW-0271">Exosome</keyword>
<keyword evidence="9" id="KW-0539">Nucleus</keyword>
<accession>A0A6J2YR57</accession>
<evidence type="ECO:0000256" key="4">
    <source>
        <dbReference type="ARBA" id="ARBA00019572"/>
    </source>
</evidence>
<dbReference type="Gene3D" id="3.30.230.70">
    <property type="entry name" value="GHMP Kinase, N-terminal domain"/>
    <property type="match status" value="1"/>
</dbReference>
<dbReference type="InterPro" id="IPR036345">
    <property type="entry name" value="ExoRNase_PH_dom2_sf"/>
</dbReference>
<evidence type="ECO:0000256" key="7">
    <source>
        <dbReference type="ARBA" id="ARBA00022835"/>
    </source>
</evidence>
<dbReference type="GO" id="GO:0035925">
    <property type="term" value="F:mRNA 3'-UTR AU-rich region binding"/>
    <property type="evidence" value="ECO:0007669"/>
    <property type="project" value="TreeGrafter"/>
</dbReference>
<feature type="domain" description="Exoribonuclease phosphorolytic" evidence="12">
    <location>
        <begin position="34"/>
        <end position="166"/>
    </location>
</feature>
<dbReference type="GO" id="GO:0000176">
    <property type="term" value="C:nuclear exosome (RNase complex)"/>
    <property type="evidence" value="ECO:0007669"/>
    <property type="project" value="TreeGrafter"/>
</dbReference>
<evidence type="ECO:0000259" key="12">
    <source>
        <dbReference type="Pfam" id="PF01138"/>
    </source>
</evidence>
<feature type="domain" description="Exoribonuclease phosphorolytic" evidence="13">
    <location>
        <begin position="192"/>
        <end position="257"/>
    </location>
</feature>